<dbReference type="InterPro" id="IPR001208">
    <property type="entry name" value="MCM_dom"/>
</dbReference>
<dbReference type="Pfam" id="PF13335">
    <property type="entry name" value="Mg_chelatase_C"/>
    <property type="match status" value="1"/>
</dbReference>
<feature type="domain" description="AAA+ ATPase" evidence="4">
    <location>
        <begin position="211"/>
        <end position="396"/>
    </location>
</feature>
<dbReference type="Pfam" id="PF13541">
    <property type="entry name" value="ChlI"/>
    <property type="match status" value="1"/>
</dbReference>
<evidence type="ECO:0000256" key="1">
    <source>
        <dbReference type="ARBA" id="ARBA00006354"/>
    </source>
</evidence>
<proteinExistence type="inferred from homology"/>
<dbReference type="InterPro" id="IPR003593">
    <property type="entry name" value="AAA+_ATPase"/>
</dbReference>
<keyword evidence="2" id="KW-0547">Nucleotide-binding</keyword>
<comment type="caution">
    <text evidence="5">The sequence shown here is derived from an EMBL/GenBank/DDBJ whole genome shotgun (WGS) entry which is preliminary data.</text>
</comment>
<keyword evidence="6" id="KW-1185">Reference proteome</keyword>
<dbReference type="PANTHER" id="PTHR32039:SF7">
    <property type="entry name" value="COMPETENCE PROTEIN COMM"/>
    <property type="match status" value="1"/>
</dbReference>
<dbReference type="InterPro" id="IPR045006">
    <property type="entry name" value="CHLI-like"/>
</dbReference>
<dbReference type="RefSeq" id="WP_158424275.1">
    <property type="nucleotide sequence ID" value="NZ_JAOQJQ010000001.1"/>
</dbReference>
<sequence>MYSIVKSAVLRGVEGILIQVEADISPGMPSFEMVGFLASEVKEAKERVRIALKNSGILLPPRRITINFMPGDLRKSGSWFDLAVAAAILRAMNEIPEGILKRSLIFGEVGLNGEVLPVRGMLPAAVLARDHQIPLMFVPESNLQEASVLDGVVVIPVASVEDFIRICKSQNPEKSACRVRTTQKQAEYREDYSEIRGQRMVKRACEIAAAGMHNLLMIGPPGSGKTMAAKRLPTILPNMTKEEMLSLAQVYSVSGKFQVLQEDDVFQIQRPFQAPHHTITAQGMCGGGRYPVPGAVSLAHKGVLFLDEFPEFPRPVIELLRQPLEDKKIRIARLEGTYEYPCDFLLLAAMNPCRCGYYPDLKKCRCTPSSVRRYLSKISRPILDRIDMTVETKSIPASELFRQKPGESSEQIRRRVQAAHEIQRQRFLKKDYSFNSQIPSKDMECWCEVNAETQAYLEELSGRESFSARGYYKLLRTARTIADLEGSEKIQMCHATEASAFRMAKRKYWEGQDEL</sequence>
<evidence type="ECO:0000256" key="3">
    <source>
        <dbReference type="ARBA" id="ARBA00022840"/>
    </source>
</evidence>
<dbReference type="InterPro" id="IPR004482">
    <property type="entry name" value="Mg_chelat-rel"/>
</dbReference>
<accession>A0ABT2TH03</accession>
<dbReference type="SUPFAM" id="SSF52540">
    <property type="entry name" value="P-loop containing nucleoside triphosphate hydrolases"/>
    <property type="match status" value="1"/>
</dbReference>
<comment type="similarity">
    <text evidence="1">Belongs to the Mg-chelatase subunits D/I family. ComM subfamily.</text>
</comment>
<keyword evidence="3" id="KW-0067">ATP-binding</keyword>
<protein>
    <submittedName>
        <fullName evidence="5">YifB family Mg chelatase-like AAA ATPase</fullName>
    </submittedName>
</protein>
<gene>
    <name evidence="5" type="ORF">OCV88_03870</name>
</gene>
<dbReference type="InterPro" id="IPR020568">
    <property type="entry name" value="Ribosomal_Su5_D2-typ_SF"/>
</dbReference>
<dbReference type="PANTHER" id="PTHR32039">
    <property type="entry name" value="MAGNESIUM-CHELATASE SUBUNIT CHLI"/>
    <property type="match status" value="1"/>
</dbReference>
<evidence type="ECO:0000313" key="5">
    <source>
        <dbReference type="EMBL" id="MCU6761478.1"/>
    </source>
</evidence>
<dbReference type="Proteomes" id="UP001652442">
    <property type="component" value="Unassembled WGS sequence"/>
</dbReference>
<reference evidence="5 6" key="1">
    <citation type="journal article" date="2021" name="ISME Commun">
        <title>Automated analysis of genomic sequences facilitates high-throughput and comprehensive description of bacteria.</title>
        <authorList>
            <person name="Hitch T.C.A."/>
        </authorList>
    </citation>
    <scope>NUCLEOTIDE SEQUENCE [LARGE SCALE GENOMIC DNA]</scope>
    <source>
        <strain evidence="5 6">Sanger_109</strain>
    </source>
</reference>
<name>A0ABT2TH03_9FIRM</name>
<dbReference type="InterPro" id="IPR000523">
    <property type="entry name" value="Mg_chelatse_chII-like_cat_dom"/>
</dbReference>
<dbReference type="NCBIfam" id="TIGR00368">
    <property type="entry name" value="YifB family Mg chelatase-like AAA ATPase"/>
    <property type="match status" value="1"/>
</dbReference>
<dbReference type="InterPro" id="IPR014721">
    <property type="entry name" value="Ribsml_uS5_D2-typ_fold_subgr"/>
</dbReference>
<evidence type="ECO:0000313" key="6">
    <source>
        <dbReference type="Proteomes" id="UP001652442"/>
    </source>
</evidence>
<evidence type="ECO:0000256" key="2">
    <source>
        <dbReference type="ARBA" id="ARBA00022741"/>
    </source>
</evidence>
<evidence type="ECO:0000259" key="4">
    <source>
        <dbReference type="SMART" id="SM00382"/>
    </source>
</evidence>
<dbReference type="InterPro" id="IPR027417">
    <property type="entry name" value="P-loop_NTPase"/>
</dbReference>
<dbReference type="Gene3D" id="3.40.50.300">
    <property type="entry name" value="P-loop containing nucleotide triphosphate hydrolases"/>
    <property type="match status" value="1"/>
</dbReference>
<dbReference type="SMART" id="SM00382">
    <property type="entry name" value="AAA"/>
    <property type="match status" value="1"/>
</dbReference>
<dbReference type="EMBL" id="JAOQJQ010000001">
    <property type="protein sequence ID" value="MCU6761478.1"/>
    <property type="molecule type" value="Genomic_DNA"/>
</dbReference>
<dbReference type="Gene3D" id="3.30.230.10">
    <property type="match status" value="1"/>
</dbReference>
<dbReference type="Pfam" id="PF01078">
    <property type="entry name" value="Mg_chelatase"/>
    <property type="match status" value="1"/>
</dbReference>
<organism evidence="5 6">
    <name type="scientific">Brotonthovivens ammoniilytica</name>
    <dbReference type="NCBI Taxonomy" id="2981725"/>
    <lineage>
        <taxon>Bacteria</taxon>
        <taxon>Bacillati</taxon>
        <taxon>Bacillota</taxon>
        <taxon>Clostridia</taxon>
        <taxon>Lachnospirales</taxon>
        <taxon>Lachnospiraceae</taxon>
        <taxon>Brotonthovivens</taxon>
    </lineage>
</organism>
<dbReference type="SUPFAM" id="SSF54211">
    <property type="entry name" value="Ribosomal protein S5 domain 2-like"/>
    <property type="match status" value="1"/>
</dbReference>
<dbReference type="PRINTS" id="PR01657">
    <property type="entry name" value="MCMFAMILY"/>
</dbReference>
<dbReference type="InterPro" id="IPR025158">
    <property type="entry name" value="Mg_chelat-rel_C"/>
</dbReference>